<dbReference type="InterPro" id="IPR051032">
    <property type="entry name" value="AP2/ERF_TF_ERF_subfamily"/>
</dbReference>
<evidence type="ECO:0000256" key="7">
    <source>
        <dbReference type="ARBA" id="ARBA00024343"/>
    </source>
</evidence>
<evidence type="ECO:0000256" key="1">
    <source>
        <dbReference type="ARBA" id="ARBA00004123"/>
    </source>
</evidence>
<comment type="similarity">
    <text evidence="7">Belongs to the AP2/ERF transcription factor family. ERF subfamily.</text>
</comment>
<dbReference type="KEGG" id="jre:108989912"/>
<dbReference type="PANTHER" id="PTHR31985:SF300">
    <property type="entry name" value="ETHYLENE-RESPONSIVE TRANSCRIPTION FACTOR ERF035"/>
    <property type="match status" value="1"/>
</dbReference>
<dbReference type="FunCoup" id="A0A2I4EIJ4">
    <property type="interactions" value="67"/>
</dbReference>
<dbReference type="Pfam" id="PF00847">
    <property type="entry name" value="AP2"/>
    <property type="match status" value="1"/>
</dbReference>
<feature type="compositionally biased region" description="Basic and acidic residues" evidence="8">
    <location>
        <begin position="76"/>
        <end position="98"/>
    </location>
</feature>
<keyword evidence="6" id="KW-0539">Nucleus</keyword>
<dbReference type="GO" id="GO:0003700">
    <property type="term" value="F:DNA-binding transcription factor activity"/>
    <property type="evidence" value="ECO:0007669"/>
    <property type="project" value="InterPro"/>
</dbReference>
<dbReference type="SMART" id="SM00380">
    <property type="entry name" value="AP2"/>
    <property type="match status" value="1"/>
</dbReference>
<dbReference type="CDD" id="cd00018">
    <property type="entry name" value="AP2"/>
    <property type="match status" value="1"/>
</dbReference>
<keyword evidence="3" id="KW-0238">DNA-binding</keyword>
<evidence type="ECO:0000313" key="10">
    <source>
        <dbReference type="Proteomes" id="UP000235220"/>
    </source>
</evidence>
<evidence type="ECO:0000256" key="3">
    <source>
        <dbReference type="ARBA" id="ARBA00023125"/>
    </source>
</evidence>
<evidence type="ECO:0000256" key="8">
    <source>
        <dbReference type="SAM" id="MobiDB-lite"/>
    </source>
</evidence>
<dbReference type="GO" id="GO:0003677">
    <property type="term" value="F:DNA binding"/>
    <property type="evidence" value="ECO:0007669"/>
    <property type="project" value="UniProtKB-KW"/>
</dbReference>
<dbReference type="Proteomes" id="UP000235220">
    <property type="component" value="Chromosome 2"/>
</dbReference>
<dbReference type="PROSITE" id="PS51032">
    <property type="entry name" value="AP2_ERF"/>
    <property type="match status" value="1"/>
</dbReference>
<name>A0A2I4EIJ4_JUGRE</name>
<dbReference type="STRING" id="51240.A0A2I4EIJ4"/>
<accession>A0A2I4EIJ4</accession>
<evidence type="ECO:0000256" key="2">
    <source>
        <dbReference type="ARBA" id="ARBA00023015"/>
    </source>
</evidence>
<dbReference type="GeneID" id="108989912"/>
<dbReference type="InterPro" id="IPR001471">
    <property type="entry name" value="AP2/ERF_dom"/>
</dbReference>
<keyword evidence="2" id="KW-0805">Transcription regulation</keyword>
<organism evidence="10 11">
    <name type="scientific">Juglans regia</name>
    <name type="common">English walnut</name>
    <dbReference type="NCBI Taxonomy" id="51240"/>
    <lineage>
        <taxon>Eukaryota</taxon>
        <taxon>Viridiplantae</taxon>
        <taxon>Streptophyta</taxon>
        <taxon>Embryophyta</taxon>
        <taxon>Tracheophyta</taxon>
        <taxon>Spermatophyta</taxon>
        <taxon>Magnoliopsida</taxon>
        <taxon>eudicotyledons</taxon>
        <taxon>Gunneridae</taxon>
        <taxon>Pentapetalae</taxon>
        <taxon>rosids</taxon>
        <taxon>fabids</taxon>
        <taxon>Fagales</taxon>
        <taxon>Juglandaceae</taxon>
        <taxon>Juglans</taxon>
    </lineage>
</organism>
<dbReference type="InParanoid" id="A0A2I4EIJ4"/>
<comment type="subcellular location">
    <subcellularLocation>
        <location evidence="1">Nucleus</location>
    </subcellularLocation>
</comment>
<dbReference type="Gene3D" id="3.30.730.10">
    <property type="entry name" value="AP2/ERF domain"/>
    <property type="match status" value="1"/>
</dbReference>
<dbReference type="FunFam" id="3.30.730.10:FF:000001">
    <property type="entry name" value="Ethylene-responsive transcription factor 2"/>
    <property type="match status" value="1"/>
</dbReference>
<dbReference type="PRINTS" id="PR00367">
    <property type="entry name" value="ETHRSPELEMNT"/>
</dbReference>
<gene>
    <name evidence="11" type="primary">LOC108989912</name>
</gene>
<evidence type="ECO:0000313" key="11">
    <source>
        <dbReference type="RefSeq" id="XP_018819221.2"/>
    </source>
</evidence>
<keyword evidence="10" id="KW-1185">Reference proteome</keyword>
<dbReference type="GO" id="GO:0005634">
    <property type="term" value="C:nucleus"/>
    <property type="evidence" value="ECO:0007669"/>
    <property type="project" value="UniProtKB-SubCell"/>
</dbReference>
<keyword evidence="4" id="KW-0010">Activator</keyword>
<feature type="compositionally biased region" description="Low complexity" evidence="8">
    <location>
        <begin position="36"/>
        <end position="63"/>
    </location>
</feature>
<feature type="region of interest" description="Disordered" evidence="8">
    <location>
        <begin position="36"/>
        <end position="101"/>
    </location>
</feature>
<evidence type="ECO:0000256" key="4">
    <source>
        <dbReference type="ARBA" id="ARBA00023159"/>
    </source>
</evidence>
<dbReference type="AlphaFoldDB" id="A0A2I4EIJ4"/>
<dbReference type="SUPFAM" id="SSF54171">
    <property type="entry name" value="DNA-binding domain"/>
    <property type="match status" value="1"/>
</dbReference>
<proteinExistence type="inferred from homology"/>
<protein>
    <submittedName>
        <fullName evidence="11">Ethylene-responsive transcription factor ERF038-like</fullName>
    </submittedName>
</protein>
<dbReference type="RefSeq" id="XP_018819221.2">
    <property type="nucleotide sequence ID" value="XM_018963676.2"/>
</dbReference>
<sequence>MRFSHTSVISCVYYIFSCYSPNLPFFLMEETRGASDSKSQTTSTSSSSNTSSHSSNSFPSQTNIAAEFTVQNSSKRVQEAKDGDENKKRVKSRDDGKHPTYRGVRIRQWGKWVSEIREPRKKSRIWLGTFSTPEMAARAHDVAALTIKGQSAFLNFPELAQELPRPASSSPKDIQAAAAKAAAMNFPKSHEAAKAVLSQSMLLTDPYSPCSTMASQDTRDSSTSPSNDIKDDAFLDLPDLLLDVRNQINAFCYPSTWQLTGTEPVDTCHRIEEPFFWGCY</sequence>
<feature type="domain" description="AP2/ERF" evidence="9">
    <location>
        <begin position="100"/>
        <end position="157"/>
    </location>
</feature>
<evidence type="ECO:0000256" key="5">
    <source>
        <dbReference type="ARBA" id="ARBA00023163"/>
    </source>
</evidence>
<dbReference type="InterPro" id="IPR016177">
    <property type="entry name" value="DNA-bd_dom_sf"/>
</dbReference>
<reference evidence="11" key="1">
    <citation type="submission" date="2025-08" db="UniProtKB">
        <authorList>
            <consortium name="RefSeq"/>
        </authorList>
    </citation>
    <scope>IDENTIFICATION</scope>
    <source>
        <tissue evidence="11">Leaves</tissue>
    </source>
</reference>
<evidence type="ECO:0000256" key="6">
    <source>
        <dbReference type="ARBA" id="ARBA00023242"/>
    </source>
</evidence>
<evidence type="ECO:0000259" key="9">
    <source>
        <dbReference type="PROSITE" id="PS51032"/>
    </source>
</evidence>
<dbReference type="InterPro" id="IPR036955">
    <property type="entry name" value="AP2/ERF_dom_sf"/>
</dbReference>
<dbReference type="OrthoDB" id="1932364at2759"/>
<dbReference type="PANTHER" id="PTHR31985">
    <property type="entry name" value="ETHYLENE-RESPONSIVE TRANSCRIPTION FACTOR ERF042-RELATED"/>
    <property type="match status" value="1"/>
</dbReference>
<keyword evidence="5" id="KW-0804">Transcription</keyword>